<dbReference type="Proteomes" id="UP000486602">
    <property type="component" value="Unassembled WGS sequence"/>
</dbReference>
<evidence type="ECO:0000259" key="1">
    <source>
        <dbReference type="Pfam" id="PF13360"/>
    </source>
</evidence>
<evidence type="ECO:0000313" key="2">
    <source>
        <dbReference type="EMBL" id="NEN25246.1"/>
    </source>
</evidence>
<dbReference type="InterPro" id="IPR002372">
    <property type="entry name" value="PQQ_rpt_dom"/>
</dbReference>
<name>A0A7K3WUS4_9FLAO</name>
<dbReference type="AlphaFoldDB" id="A0A7K3WUS4"/>
<accession>A0A7K3WUS4</accession>
<evidence type="ECO:0000313" key="3">
    <source>
        <dbReference type="Proteomes" id="UP000486602"/>
    </source>
</evidence>
<dbReference type="InterPro" id="IPR011047">
    <property type="entry name" value="Quinoprotein_ADH-like_sf"/>
</dbReference>
<reference evidence="2 3" key="1">
    <citation type="submission" date="2020-02" db="EMBL/GenBank/DDBJ databases">
        <title>Out from the shadows clarifying the taxonomy of the family Cryomorphaceae and related taxa by utilizing the GTDB taxonomic framework.</title>
        <authorList>
            <person name="Bowman J.P."/>
        </authorList>
    </citation>
    <scope>NUCLEOTIDE SEQUENCE [LARGE SCALE GENOMIC DNA]</scope>
    <source>
        <strain evidence="2 3">QSSC 1-22</strain>
    </source>
</reference>
<sequence length="440" mass="49698">MKRINLILAVVVLFSLHGFAQKEITVLTSSKVVGNNLLTGEPIMAKIYTFPERVHDFQIDTINNDLIIQLRGLRKGKWLANKGEVIRYDIDKNKVLWFDKIAYQVESIEQYGGVTLHTTGGKSYCLDNLTGQKLWEVKNSLIFADPVDKIGIGYKIQASRGKENMLEGIDLTNGQPIWQREISREYSWNDAFYLNDSTLLIAASGLHTLNIFDGAGWDFNTITGKKDYTASAVGTGLGIAAGLLTGMYSVSTGHNLVRDVVSNVLVDSLHIYFASKEHLVKLNREGEVLWQKSLPNDLTSKSLIFKFDDNLVMVNRGYAYMGNRQLDFGTPFIASFDLNSGDQKYMVTVSNEKKEIIKAIDLTDEELLFVFNDHVSKYSVITGQLIKDQQFNIGEYGELNYFIGEQVFVKRDSLLISLPTMDSTKHYLVSVHKVHYRRCT</sequence>
<dbReference type="EMBL" id="JAAGVY010000045">
    <property type="protein sequence ID" value="NEN25246.1"/>
    <property type="molecule type" value="Genomic_DNA"/>
</dbReference>
<dbReference type="Gene3D" id="2.130.10.10">
    <property type="entry name" value="YVTN repeat-like/Quinoprotein amine dehydrogenase"/>
    <property type="match status" value="1"/>
</dbReference>
<comment type="caution">
    <text evidence="2">The sequence shown here is derived from an EMBL/GenBank/DDBJ whole genome shotgun (WGS) entry which is preliminary data.</text>
</comment>
<feature type="domain" description="Pyrrolo-quinoline quinone repeat" evidence="1">
    <location>
        <begin position="81"/>
        <end position="186"/>
    </location>
</feature>
<dbReference type="PANTHER" id="PTHR34512">
    <property type="entry name" value="CELL SURFACE PROTEIN"/>
    <property type="match status" value="1"/>
</dbReference>
<proteinExistence type="predicted"/>
<dbReference type="SUPFAM" id="SSF50998">
    <property type="entry name" value="Quinoprotein alcohol dehydrogenase-like"/>
    <property type="match status" value="1"/>
</dbReference>
<dbReference type="PANTHER" id="PTHR34512:SF30">
    <property type="entry name" value="OUTER MEMBRANE PROTEIN ASSEMBLY FACTOR BAMB"/>
    <property type="match status" value="1"/>
</dbReference>
<gene>
    <name evidence="2" type="ORF">G3O08_17250</name>
</gene>
<organism evidence="2 3">
    <name type="scientific">Cryomorpha ignava</name>
    <dbReference type="NCBI Taxonomy" id="101383"/>
    <lineage>
        <taxon>Bacteria</taxon>
        <taxon>Pseudomonadati</taxon>
        <taxon>Bacteroidota</taxon>
        <taxon>Flavobacteriia</taxon>
        <taxon>Flavobacteriales</taxon>
        <taxon>Cryomorphaceae</taxon>
        <taxon>Cryomorpha</taxon>
    </lineage>
</organism>
<dbReference type="Pfam" id="PF13360">
    <property type="entry name" value="PQQ_2"/>
    <property type="match status" value="1"/>
</dbReference>
<keyword evidence="3" id="KW-1185">Reference proteome</keyword>
<dbReference type="InterPro" id="IPR015943">
    <property type="entry name" value="WD40/YVTN_repeat-like_dom_sf"/>
</dbReference>
<protein>
    <submittedName>
        <fullName evidence="2">PQQ-like beta-propeller repeat protein</fullName>
    </submittedName>
</protein>
<dbReference type="RefSeq" id="WP_163286702.1">
    <property type="nucleotide sequence ID" value="NZ_JAAGVY010000045.1"/>
</dbReference>